<protein>
    <submittedName>
        <fullName evidence="2">MarR family transcriptional regulator</fullName>
    </submittedName>
</protein>
<name>A0ABS5DU37_9BURK</name>
<evidence type="ECO:0000313" key="2">
    <source>
        <dbReference type="EMBL" id="MBQ0934639.1"/>
    </source>
</evidence>
<keyword evidence="3" id="KW-1185">Reference proteome</keyword>
<accession>A0ABS5DU37</accession>
<dbReference type="EMBL" id="JAGQDG010000002">
    <property type="protein sequence ID" value="MBQ0934639.1"/>
    <property type="molecule type" value="Genomic_DNA"/>
</dbReference>
<proteinExistence type="predicted"/>
<dbReference type="Proteomes" id="UP000672097">
    <property type="component" value="Unassembled WGS sequence"/>
</dbReference>
<reference evidence="2 3" key="1">
    <citation type="submission" date="2021-04" db="EMBL/GenBank/DDBJ databases">
        <title>The genome sequence of type strain Ideonella paludis KCTC 32238.</title>
        <authorList>
            <person name="Liu Y."/>
        </authorList>
    </citation>
    <scope>NUCLEOTIDE SEQUENCE [LARGE SCALE GENOMIC DNA]</scope>
    <source>
        <strain evidence="2 3">KCTC 32238</strain>
    </source>
</reference>
<feature type="region of interest" description="Disordered" evidence="1">
    <location>
        <begin position="141"/>
        <end position="191"/>
    </location>
</feature>
<sequence>MPTQQEIADHLGISQPAVSQQMAPLGIDWKTSSLDAIRLAYLTHLRGVAAGHRSADGMDLARERALTEQVDRQLKLLTLAEKTGQLVNVTQLEPALHRQYMAFKAELEARDDKLKEELDLLYGIDVDLDVISTHTRNALAHLSGHGEGGGGPVGSPAEDGRPDPADDDDGMGGPAPHAEPQGDGQAGALQP</sequence>
<evidence type="ECO:0000313" key="3">
    <source>
        <dbReference type="Proteomes" id="UP000672097"/>
    </source>
</evidence>
<evidence type="ECO:0000256" key="1">
    <source>
        <dbReference type="SAM" id="MobiDB-lite"/>
    </source>
</evidence>
<organism evidence="2 3">
    <name type="scientific">Ideonella paludis</name>
    <dbReference type="NCBI Taxonomy" id="1233411"/>
    <lineage>
        <taxon>Bacteria</taxon>
        <taxon>Pseudomonadati</taxon>
        <taxon>Pseudomonadota</taxon>
        <taxon>Betaproteobacteria</taxon>
        <taxon>Burkholderiales</taxon>
        <taxon>Sphaerotilaceae</taxon>
        <taxon>Ideonella</taxon>
    </lineage>
</organism>
<comment type="caution">
    <text evidence="2">The sequence shown here is derived from an EMBL/GenBank/DDBJ whole genome shotgun (WGS) entry which is preliminary data.</text>
</comment>
<gene>
    <name evidence="2" type="ORF">KAK11_04785</name>
</gene>